<dbReference type="AlphaFoldDB" id="A0A382Z4N4"/>
<proteinExistence type="predicted"/>
<organism evidence="1">
    <name type="scientific">marine metagenome</name>
    <dbReference type="NCBI Taxonomy" id="408172"/>
    <lineage>
        <taxon>unclassified sequences</taxon>
        <taxon>metagenomes</taxon>
        <taxon>ecological metagenomes</taxon>
    </lineage>
</organism>
<gene>
    <name evidence="1" type="ORF">METZ01_LOCUS443318</name>
</gene>
<dbReference type="EMBL" id="UINC01180994">
    <property type="protein sequence ID" value="SVD90464.1"/>
    <property type="molecule type" value="Genomic_DNA"/>
</dbReference>
<feature type="non-terminal residue" evidence="1">
    <location>
        <position position="1"/>
    </location>
</feature>
<name>A0A382Z4N4_9ZZZZ</name>
<accession>A0A382Z4N4</accession>
<feature type="non-terminal residue" evidence="1">
    <location>
        <position position="259"/>
    </location>
</feature>
<sequence>NLNNTQRREMAMGKFIFVISALVLSSGSLAGAAEKGGSYEFGAAKVLQSDRFGKQALLNINNMSMWFTRDGSSAYNPLTSGSGVTFPRSTDQVIYKAGLIWGGIVKDGDPQELRVGGQTYEIGTVPGRIISKGVAEDPSDPSVRIYRVRTDYATADLKLDASELFGVGLSEVTDADEEDLRLQYAKNWREWPAAKGAPFYDRDGNGRYDPNVDTPAFRDADCTATPDVCEANADQVAWYVINDLDVGAVQSLYGSKPIG</sequence>
<protein>
    <submittedName>
        <fullName evidence="1">Uncharacterized protein</fullName>
    </submittedName>
</protein>
<evidence type="ECO:0000313" key="1">
    <source>
        <dbReference type="EMBL" id="SVD90464.1"/>
    </source>
</evidence>
<reference evidence="1" key="1">
    <citation type="submission" date="2018-05" db="EMBL/GenBank/DDBJ databases">
        <authorList>
            <person name="Lanie J.A."/>
            <person name="Ng W.-L."/>
            <person name="Kazmierczak K.M."/>
            <person name="Andrzejewski T.M."/>
            <person name="Davidsen T.M."/>
            <person name="Wayne K.J."/>
            <person name="Tettelin H."/>
            <person name="Glass J.I."/>
            <person name="Rusch D."/>
            <person name="Podicherti R."/>
            <person name="Tsui H.-C.T."/>
            <person name="Winkler M.E."/>
        </authorList>
    </citation>
    <scope>NUCLEOTIDE SEQUENCE</scope>
</reference>